<reference evidence="1 2" key="1">
    <citation type="submission" date="2020-06" db="EMBL/GenBank/DDBJ databases">
        <title>Transcriptomic and genomic resources for Thalictrum thalictroides and T. hernandezii: Facilitating candidate gene discovery in an emerging model plant lineage.</title>
        <authorList>
            <person name="Arias T."/>
            <person name="Riano-Pachon D.M."/>
            <person name="Di Stilio V.S."/>
        </authorList>
    </citation>
    <scope>NUCLEOTIDE SEQUENCE [LARGE SCALE GENOMIC DNA]</scope>
    <source>
        <strain evidence="2">cv. WT478/WT964</strain>
        <tissue evidence="1">Leaves</tissue>
    </source>
</reference>
<evidence type="ECO:0000313" key="1">
    <source>
        <dbReference type="EMBL" id="KAF5178564.1"/>
    </source>
</evidence>
<comment type="caution">
    <text evidence="1">The sequence shown here is derived from an EMBL/GenBank/DDBJ whole genome shotgun (WGS) entry which is preliminary data.</text>
</comment>
<organism evidence="1 2">
    <name type="scientific">Thalictrum thalictroides</name>
    <name type="common">Rue-anemone</name>
    <name type="synonym">Anemone thalictroides</name>
    <dbReference type="NCBI Taxonomy" id="46969"/>
    <lineage>
        <taxon>Eukaryota</taxon>
        <taxon>Viridiplantae</taxon>
        <taxon>Streptophyta</taxon>
        <taxon>Embryophyta</taxon>
        <taxon>Tracheophyta</taxon>
        <taxon>Spermatophyta</taxon>
        <taxon>Magnoliopsida</taxon>
        <taxon>Ranunculales</taxon>
        <taxon>Ranunculaceae</taxon>
        <taxon>Thalictroideae</taxon>
        <taxon>Thalictrum</taxon>
    </lineage>
</organism>
<dbReference type="PANTHER" id="PTHR36057:SF1">
    <property type="entry name" value="LIPOPROTEIN LIPID ATTACHMENT SITE-LIKE PROTEIN, PUTATIVE (DUF1223)-RELATED"/>
    <property type="match status" value="1"/>
</dbReference>
<dbReference type="SUPFAM" id="SSF52833">
    <property type="entry name" value="Thioredoxin-like"/>
    <property type="match status" value="1"/>
</dbReference>
<dbReference type="PANTHER" id="PTHR36057">
    <property type="match status" value="1"/>
</dbReference>
<proteinExistence type="predicted"/>
<gene>
    <name evidence="1" type="ORF">FRX31_031849</name>
</gene>
<dbReference type="EMBL" id="JABWDY010039932">
    <property type="protein sequence ID" value="KAF5178564.1"/>
    <property type="molecule type" value="Genomic_DNA"/>
</dbReference>
<sequence>MKNSYTGFLSCFSSKTSAVDDNNHEEKDVESEKNNNVVQSNHCRPVLVQLFSSQGCAISPIADMLISRIGRGDFELDDMQVNILTFHVDYWDYLGWKDPFGSNQWTIRQKDYVEALEVDSLFTPQVVVQGRVQCLGSDQDAVFTNITSVMKYPAPALEASFKKISADILQVTITGALSIIIDDNGVDVMVALYENSLVTDCLEGANKGHILANDYVVRSLKKLCTAKDISAEEKISGCLTFDLWKGRKIGGREVFVVKVSQGEGKEKRSFLSLEEAGLVEMSGLSPHERFLCRLTISSLNLLRVISEQEGFPIEELNAGRITDWFVKDKLKGEQNVDTAVLQWDDSAGNQL</sequence>
<dbReference type="OrthoDB" id="938668at2759"/>
<keyword evidence="2" id="KW-1185">Reference proteome</keyword>
<accession>A0A7J6V0T9</accession>
<dbReference type="InterPro" id="IPR010634">
    <property type="entry name" value="DUF1223"/>
</dbReference>
<dbReference type="InterPro" id="IPR036249">
    <property type="entry name" value="Thioredoxin-like_sf"/>
</dbReference>
<evidence type="ECO:0000313" key="2">
    <source>
        <dbReference type="Proteomes" id="UP000554482"/>
    </source>
</evidence>
<name>A0A7J6V0T9_THATH</name>
<protein>
    <submittedName>
        <fullName evidence="1">Uncharacterized protein</fullName>
    </submittedName>
</protein>
<dbReference type="Pfam" id="PF06764">
    <property type="entry name" value="DUF1223"/>
    <property type="match status" value="1"/>
</dbReference>
<dbReference type="Proteomes" id="UP000554482">
    <property type="component" value="Unassembled WGS sequence"/>
</dbReference>
<dbReference type="AlphaFoldDB" id="A0A7J6V0T9"/>